<protein>
    <recommendedName>
        <fullName evidence="4">O-methyltransferase</fullName>
    </recommendedName>
</protein>
<name>A0A7M2YVJ4_9ACTN</name>
<evidence type="ECO:0000256" key="1">
    <source>
        <dbReference type="SAM" id="MobiDB-lite"/>
    </source>
</evidence>
<dbReference type="Gene3D" id="3.40.50.150">
    <property type="entry name" value="Vaccinia Virus protein VP39"/>
    <property type="match status" value="1"/>
</dbReference>
<feature type="region of interest" description="Disordered" evidence="1">
    <location>
        <begin position="92"/>
        <end position="121"/>
    </location>
</feature>
<keyword evidence="3" id="KW-1185">Reference proteome</keyword>
<dbReference type="SUPFAM" id="SSF53335">
    <property type="entry name" value="S-adenosyl-L-methionine-dependent methyltransferases"/>
    <property type="match status" value="1"/>
</dbReference>
<dbReference type="RefSeq" id="WP_220150583.1">
    <property type="nucleotide sequence ID" value="NZ_QQZY01000005.1"/>
</dbReference>
<dbReference type="Proteomes" id="UP000254134">
    <property type="component" value="Unassembled WGS sequence"/>
</dbReference>
<evidence type="ECO:0000313" key="2">
    <source>
        <dbReference type="EMBL" id="RDI74153.1"/>
    </source>
</evidence>
<reference evidence="3" key="2">
    <citation type="journal article" date="2019" name="MicrobiologyOpen">
        <title>High-quality draft genome sequence of Gaiella occulta isolated from a 150 meter deep mineral water borehole and comparison with the genome sequences of other deep-branching lineages of the phylum Actinobacteria.</title>
        <authorList>
            <person name="Severino R."/>
            <person name="Froufe H.J.C."/>
            <person name="Barroso C."/>
            <person name="Albuquerque L."/>
            <person name="Lobo-da-Cunha A."/>
            <person name="da Costa M.S."/>
            <person name="Egas C."/>
        </authorList>
    </citation>
    <scope>NUCLEOTIDE SEQUENCE [LARGE SCALE GENOMIC DNA]</scope>
    <source>
        <strain evidence="3">F2-233</strain>
    </source>
</reference>
<reference evidence="2 3" key="1">
    <citation type="submission" date="2018-07" db="EMBL/GenBank/DDBJ databases">
        <title>High-quality-draft genome sequence of Gaiella occulta.</title>
        <authorList>
            <person name="Severino R."/>
            <person name="Froufe H.J.C."/>
            <person name="Rainey F.A."/>
            <person name="Barroso C."/>
            <person name="Albuquerque L."/>
            <person name="Lobo-Da-Cunha A."/>
            <person name="Da Costa M.S."/>
            <person name="Egas C."/>
        </authorList>
    </citation>
    <scope>NUCLEOTIDE SEQUENCE [LARGE SCALE GENOMIC DNA]</scope>
    <source>
        <strain evidence="2 3">F2-233</strain>
    </source>
</reference>
<gene>
    <name evidence="2" type="ORF">Gocc_2250</name>
</gene>
<dbReference type="InterPro" id="IPR029063">
    <property type="entry name" value="SAM-dependent_MTases_sf"/>
</dbReference>
<evidence type="ECO:0008006" key="4">
    <source>
        <dbReference type="Google" id="ProtNLM"/>
    </source>
</evidence>
<accession>A0A7M2YVJ4</accession>
<dbReference type="AlphaFoldDB" id="A0A7M2YVJ4"/>
<feature type="compositionally biased region" description="Low complexity" evidence="1">
    <location>
        <begin position="108"/>
        <end position="121"/>
    </location>
</feature>
<evidence type="ECO:0000313" key="3">
    <source>
        <dbReference type="Proteomes" id="UP000254134"/>
    </source>
</evidence>
<organism evidence="2 3">
    <name type="scientific">Gaiella occulta</name>
    <dbReference type="NCBI Taxonomy" id="1002870"/>
    <lineage>
        <taxon>Bacteria</taxon>
        <taxon>Bacillati</taxon>
        <taxon>Actinomycetota</taxon>
        <taxon>Thermoleophilia</taxon>
        <taxon>Gaiellales</taxon>
        <taxon>Gaiellaceae</taxon>
        <taxon>Gaiella</taxon>
    </lineage>
</organism>
<dbReference type="EMBL" id="QQZY01000005">
    <property type="protein sequence ID" value="RDI74153.1"/>
    <property type="molecule type" value="Genomic_DNA"/>
</dbReference>
<proteinExistence type="predicted"/>
<sequence length="121" mass="11975">MEAPPLVVRALAPAGKHGLTMSCPPEEGALLHVLAARRGLVRAGEIGTGSGVAAAWIVAALPPQIPSVTVEIDGDRAVAAAGLLAPGGTAVLDDFRDDRGSPAGIATPGSPIRRSPPSSCG</sequence>
<comment type="caution">
    <text evidence="2">The sequence shown here is derived from an EMBL/GenBank/DDBJ whole genome shotgun (WGS) entry which is preliminary data.</text>
</comment>